<dbReference type="Gene3D" id="3.40.630.30">
    <property type="match status" value="1"/>
</dbReference>
<feature type="compositionally biased region" description="Polar residues" evidence="1">
    <location>
        <begin position="75"/>
        <end position="84"/>
    </location>
</feature>
<dbReference type="EMBL" id="LGRB01000005">
    <property type="protein sequence ID" value="OCT54240.1"/>
    <property type="molecule type" value="Genomic_DNA"/>
</dbReference>
<organism evidence="3 4">
    <name type="scientific">Cladophialophora carrionii</name>
    <dbReference type="NCBI Taxonomy" id="86049"/>
    <lineage>
        <taxon>Eukaryota</taxon>
        <taxon>Fungi</taxon>
        <taxon>Dikarya</taxon>
        <taxon>Ascomycota</taxon>
        <taxon>Pezizomycotina</taxon>
        <taxon>Eurotiomycetes</taxon>
        <taxon>Chaetothyriomycetidae</taxon>
        <taxon>Chaetothyriales</taxon>
        <taxon>Herpotrichiellaceae</taxon>
        <taxon>Cladophialophora</taxon>
    </lineage>
</organism>
<reference evidence="4" key="1">
    <citation type="submission" date="2015-07" db="EMBL/GenBank/DDBJ databases">
        <authorList>
            <person name="Teixeira M.M."/>
            <person name="Souza R.C."/>
            <person name="Almeida L.G."/>
            <person name="Vicente V.A."/>
            <person name="de Hoog S."/>
            <person name="Bocca A.L."/>
            <person name="de Almeida S.R."/>
            <person name="Vasconcelos A.T."/>
            <person name="Felipe M.S."/>
        </authorList>
    </citation>
    <scope>NUCLEOTIDE SEQUENCE [LARGE SCALE GENOMIC DNA]</scope>
    <source>
        <strain evidence="4">KSF</strain>
    </source>
</reference>
<dbReference type="OrthoDB" id="10039976at2759"/>
<dbReference type="eggNOG" id="ENOG502SYW6">
    <property type="taxonomic scope" value="Eukaryota"/>
</dbReference>
<comment type="caution">
    <text evidence="3">The sequence shown here is derived from an EMBL/GenBank/DDBJ whole genome shotgun (WGS) entry which is preliminary data.</text>
</comment>
<dbReference type="VEuPathDB" id="FungiDB:G647_10167"/>
<proteinExistence type="predicted"/>
<dbReference type="SUPFAM" id="SSF55729">
    <property type="entry name" value="Acyl-CoA N-acyltransferases (Nat)"/>
    <property type="match status" value="1"/>
</dbReference>
<sequence length="251" mass="27643">MEDLNKAFASDTLYWASPLPGPVMRNMLDNCICFGLYSPTPAPPAPAPQDNAISASTAPDPAEILHEIAGHVKPASSSEPTSHRTPAKDVEQHRRQTQDQEQPSLIGFARLITDRVTFAYLTDVYTLPEWQGQGLGKWLISCVQEIVEDMPHLRRSMCIVGHGKEKGIEFYGSLMKMTPLTEPAMVLPRRYTGLTTSSSLGKGLRTPSEYIGSLDGGEKNRLNIGDNGKYVDENRRRDFTPAGFGECLSYG</sequence>
<evidence type="ECO:0000313" key="3">
    <source>
        <dbReference type="EMBL" id="OCT54240.1"/>
    </source>
</evidence>
<feature type="region of interest" description="Disordered" evidence="1">
    <location>
        <begin position="72"/>
        <end position="102"/>
    </location>
</feature>
<keyword evidence="3" id="KW-0808">Transferase</keyword>
<keyword evidence="4" id="KW-1185">Reference proteome</keyword>
<evidence type="ECO:0000313" key="4">
    <source>
        <dbReference type="Proteomes" id="UP000094526"/>
    </source>
</evidence>
<dbReference type="InterPro" id="IPR016181">
    <property type="entry name" value="Acyl_CoA_acyltransferase"/>
</dbReference>
<dbReference type="PANTHER" id="PTHR43233:SF1">
    <property type="entry name" value="FAMILY N-ACETYLTRANSFERASE, PUTATIVE (AFU_ORTHOLOGUE AFUA_6G03350)-RELATED"/>
    <property type="match status" value="1"/>
</dbReference>
<dbReference type="Proteomes" id="UP000094526">
    <property type="component" value="Unassembled WGS sequence"/>
</dbReference>
<name>A0A1C1D0Q2_9EURO</name>
<gene>
    <name evidence="3" type="ORF">CLCR_00322</name>
</gene>
<dbReference type="InterPro" id="IPR053144">
    <property type="entry name" value="Acetyltransferase_Butenolide"/>
</dbReference>
<protein>
    <submittedName>
        <fullName evidence="3">Putative GNAT family N-acetyltransferase</fullName>
    </submittedName>
</protein>
<feature type="compositionally biased region" description="Basic and acidic residues" evidence="1">
    <location>
        <begin position="86"/>
        <end position="98"/>
    </location>
</feature>
<dbReference type="PROSITE" id="PS51186">
    <property type="entry name" value="GNAT"/>
    <property type="match status" value="1"/>
</dbReference>
<dbReference type="GO" id="GO:0016747">
    <property type="term" value="F:acyltransferase activity, transferring groups other than amino-acyl groups"/>
    <property type="evidence" value="ECO:0007669"/>
    <property type="project" value="InterPro"/>
</dbReference>
<accession>A0A1C1D0Q2</accession>
<dbReference type="PANTHER" id="PTHR43233">
    <property type="entry name" value="FAMILY N-ACETYLTRANSFERASE, PUTATIVE (AFU_ORTHOLOGUE AFUA_6G03350)-RELATED"/>
    <property type="match status" value="1"/>
</dbReference>
<dbReference type="CDD" id="cd04301">
    <property type="entry name" value="NAT_SF"/>
    <property type="match status" value="1"/>
</dbReference>
<dbReference type="STRING" id="86049.A0A1C1D0Q2"/>
<dbReference type="VEuPathDB" id="FungiDB:CLCR_00322"/>
<dbReference type="InterPro" id="IPR000182">
    <property type="entry name" value="GNAT_dom"/>
</dbReference>
<dbReference type="AlphaFoldDB" id="A0A1C1D0Q2"/>
<feature type="domain" description="N-acetyltransferase" evidence="2">
    <location>
        <begin position="51"/>
        <end position="190"/>
    </location>
</feature>
<evidence type="ECO:0000256" key="1">
    <source>
        <dbReference type="SAM" id="MobiDB-lite"/>
    </source>
</evidence>
<dbReference type="Pfam" id="PF00583">
    <property type="entry name" value="Acetyltransf_1"/>
    <property type="match status" value="1"/>
</dbReference>
<evidence type="ECO:0000259" key="2">
    <source>
        <dbReference type="PROSITE" id="PS51186"/>
    </source>
</evidence>